<evidence type="ECO:0000256" key="1">
    <source>
        <dbReference type="ARBA" id="ARBA00004123"/>
    </source>
</evidence>
<keyword evidence="4" id="KW-0805">Transcription regulation</keyword>
<dbReference type="GO" id="GO:0031594">
    <property type="term" value="C:neuromuscular junction"/>
    <property type="evidence" value="ECO:0007669"/>
    <property type="project" value="TreeGrafter"/>
</dbReference>
<evidence type="ECO:0000259" key="16">
    <source>
        <dbReference type="PROSITE" id="PS51842"/>
    </source>
</evidence>
<sequence length="785" mass="90480">MSVGPACPQSLLGPEASNSRESSPMPEESYVSLQTSSADTLHADTVSPLPSSMDLLIQDSPDSSTSPRVKPLSPSVEESTEKEETVPVKKQKIRTVFSQTQLCVLNDRFQRQKYLSLQQMQELSNILNLSYKQVKTWFQNQRMKCKKWQKNNWPRNSNGMPQGPAMAEYPGFYSYHQGCLVNSPGNLPMWGNQTWNNPTWSNQSWNSQSWSNHSWNSQAWCPQAWNNQPWNNQFNNYMEEFLQPGIQLQQNSPVCDLEATLGTAGENYNVIQQTVKYFNSQQQITDLFPNYPLNIQPEDLFFKRSLEHYFARMNSICESRHRVEVALELRNSFDSLQNPATRPEVISPLQEENSASLYELGTWNPEVTLSLEGTLNLEDILYLGDTGDLDEALYVEETEPPEETLHIEETRMPDEALYLEEPVRPEAALYVEEPVKLEGVLYVEEPVKTASPEQIVHGGDRVLSEAKSKPKESLQAGPSPSTEGSLSIEDLELLEGRFQQCIEAVAQLEEERDQLIHELVLLREPALQEVQQVHRDILAAYKQHAQAELERDGLREEIRLVKQKLFKVTKECVAYQYQLECRRQDVAQFADFREALTTRAAQLSEELTQLREAYQKQKEQLRQQLEAPQSQRDGHFLQESRRLSAQFESLMAESRQGLEEEYEPQLLRLLERKEAAAKALQKTQAEIQEMKEALRPLQAEAQKLHLQNRNLEDQITLVRQKRDEEVQQYREQLEEMEERQRQLRSGVQLQQQKNKEMEQLRVSLAEELATYKSVFAVPQISTNSG</sequence>
<dbReference type="InterPro" id="IPR027702">
    <property type="entry name" value="Syncoilin"/>
</dbReference>
<keyword evidence="18" id="KW-1185">Reference proteome</keyword>
<dbReference type="InterPro" id="IPR039008">
    <property type="entry name" value="IF_rod_dom"/>
</dbReference>
<feature type="domain" description="Homeobox" evidence="15">
    <location>
        <begin position="88"/>
        <end position="148"/>
    </location>
</feature>
<evidence type="ECO:0000313" key="17">
    <source>
        <dbReference type="EMBL" id="MXQ79389.1"/>
    </source>
</evidence>
<dbReference type="GO" id="GO:0000981">
    <property type="term" value="F:DNA-binding transcription factor activity, RNA polymerase II-specific"/>
    <property type="evidence" value="ECO:0007669"/>
    <property type="project" value="InterPro"/>
</dbReference>
<evidence type="ECO:0000256" key="8">
    <source>
        <dbReference type="ARBA" id="ARBA00023163"/>
    </source>
</evidence>
<dbReference type="Pfam" id="PF00046">
    <property type="entry name" value="Homeodomain"/>
    <property type="match status" value="1"/>
</dbReference>
<comment type="subcellular location">
    <subcellularLocation>
        <location evidence="1 11 12">Nucleus</location>
    </subcellularLocation>
</comment>
<dbReference type="Gene3D" id="1.10.10.60">
    <property type="entry name" value="Homeodomain-like"/>
    <property type="match status" value="1"/>
</dbReference>
<keyword evidence="7 11" id="KW-0371">Homeobox</keyword>
<dbReference type="InterPro" id="IPR017970">
    <property type="entry name" value="Homeobox_CS"/>
</dbReference>
<feature type="compositionally biased region" description="Polar residues" evidence="14">
    <location>
        <begin position="476"/>
        <end position="485"/>
    </location>
</feature>
<dbReference type="Proteomes" id="UP000322234">
    <property type="component" value="Unassembled WGS sequence"/>
</dbReference>
<dbReference type="GO" id="GO:0008284">
    <property type="term" value="P:positive regulation of cell population proliferation"/>
    <property type="evidence" value="ECO:0007669"/>
    <property type="project" value="UniProtKB-ARBA"/>
</dbReference>
<evidence type="ECO:0000256" key="2">
    <source>
        <dbReference type="ARBA" id="ARBA00022737"/>
    </source>
</evidence>
<dbReference type="PANTHER" id="PTHR47147:SF1">
    <property type="entry name" value="SYNCOILIN"/>
    <property type="match status" value="1"/>
</dbReference>
<proteinExistence type="inferred from homology"/>
<comment type="similarity">
    <text evidence="10">Belongs to the Nanog homeobox family.</text>
</comment>
<evidence type="ECO:0000256" key="4">
    <source>
        <dbReference type="ARBA" id="ARBA00023015"/>
    </source>
</evidence>
<evidence type="ECO:0000256" key="12">
    <source>
        <dbReference type="RuleBase" id="RU000682"/>
    </source>
</evidence>
<organism evidence="17 18">
    <name type="scientific">Bos mutus</name>
    <name type="common">wild yak</name>
    <dbReference type="NCBI Taxonomy" id="72004"/>
    <lineage>
        <taxon>Eukaryota</taxon>
        <taxon>Metazoa</taxon>
        <taxon>Chordata</taxon>
        <taxon>Craniata</taxon>
        <taxon>Vertebrata</taxon>
        <taxon>Euteleostomi</taxon>
        <taxon>Mammalia</taxon>
        <taxon>Eutheria</taxon>
        <taxon>Laurasiatheria</taxon>
        <taxon>Artiodactyla</taxon>
        <taxon>Ruminantia</taxon>
        <taxon>Pecora</taxon>
        <taxon>Bovidae</taxon>
        <taxon>Bovinae</taxon>
        <taxon>Bos</taxon>
    </lineage>
</organism>
<evidence type="ECO:0000256" key="6">
    <source>
        <dbReference type="ARBA" id="ARBA00023125"/>
    </source>
</evidence>
<dbReference type="GO" id="GO:0003677">
    <property type="term" value="F:DNA binding"/>
    <property type="evidence" value="ECO:0007669"/>
    <property type="project" value="UniProtKB-UniRule"/>
</dbReference>
<feature type="region of interest" description="Disordered" evidence="14">
    <location>
        <begin position="1"/>
        <end position="86"/>
    </location>
</feature>
<dbReference type="InterPro" id="IPR001356">
    <property type="entry name" value="HD"/>
</dbReference>
<accession>A0A6B0QP49</accession>
<dbReference type="SMART" id="SM01391">
    <property type="entry name" value="Filament"/>
    <property type="match status" value="1"/>
</dbReference>
<evidence type="ECO:0000256" key="9">
    <source>
        <dbReference type="ARBA" id="ARBA00023242"/>
    </source>
</evidence>
<feature type="coiled-coil region" evidence="13">
    <location>
        <begin position="666"/>
        <end position="767"/>
    </location>
</feature>
<dbReference type="InterPro" id="IPR009057">
    <property type="entry name" value="Homeodomain-like_sf"/>
</dbReference>
<dbReference type="SMART" id="SM00389">
    <property type="entry name" value="HOX"/>
    <property type="match status" value="1"/>
</dbReference>
<dbReference type="GO" id="GO:0005882">
    <property type="term" value="C:intermediate filament"/>
    <property type="evidence" value="ECO:0007669"/>
    <property type="project" value="UniProtKB-KW"/>
</dbReference>
<evidence type="ECO:0000256" key="13">
    <source>
        <dbReference type="SAM" id="Coils"/>
    </source>
</evidence>
<protein>
    <recommendedName>
        <fullName evidence="19">Homeobox protein NANOG</fullName>
    </recommendedName>
</protein>
<dbReference type="GO" id="GO:0042383">
    <property type="term" value="C:sarcolemma"/>
    <property type="evidence" value="ECO:0007669"/>
    <property type="project" value="TreeGrafter"/>
</dbReference>
<dbReference type="PANTHER" id="PTHR47147">
    <property type="entry name" value="SYNCOILIN"/>
    <property type="match status" value="1"/>
</dbReference>
<dbReference type="PROSITE" id="PS51842">
    <property type="entry name" value="IF_ROD_2"/>
    <property type="match status" value="1"/>
</dbReference>
<dbReference type="GO" id="GO:0005654">
    <property type="term" value="C:nucleoplasm"/>
    <property type="evidence" value="ECO:0007669"/>
    <property type="project" value="UniProtKB-ARBA"/>
</dbReference>
<evidence type="ECO:0000256" key="14">
    <source>
        <dbReference type="SAM" id="MobiDB-lite"/>
    </source>
</evidence>
<name>A0A6B0QP49_9CETA</name>
<dbReference type="Gene3D" id="1.20.5.170">
    <property type="match status" value="1"/>
</dbReference>
<keyword evidence="3" id="KW-0403">Intermediate filament</keyword>
<evidence type="ECO:0000256" key="7">
    <source>
        <dbReference type="ARBA" id="ARBA00023155"/>
    </source>
</evidence>
<evidence type="ECO:0000256" key="10">
    <source>
        <dbReference type="ARBA" id="ARBA00043992"/>
    </source>
</evidence>
<reference evidence="17" key="1">
    <citation type="submission" date="2019-10" db="EMBL/GenBank/DDBJ databases">
        <title>The sequence and de novo assembly of the wild yak genome.</title>
        <authorList>
            <person name="Liu Y."/>
        </authorList>
    </citation>
    <scope>NUCLEOTIDE SEQUENCE [LARGE SCALE GENOMIC DNA]</scope>
    <source>
        <strain evidence="17">WY2019</strain>
    </source>
</reference>
<evidence type="ECO:0008006" key="19">
    <source>
        <dbReference type="Google" id="ProtNLM"/>
    </source>
</evidence>
<evidence type="ECO:0000259" key="15">
    <source>
        <dbReference type="PROSITE" id="PS50071"/>
    </source>
</evidence>
<dbReference type="GO" id="GO:0005829">
    <property type="term" value="C:cytosol"/>
    <property type="evidence" value="ECO:0007669"/>
    <property type="project" value="TreeGrafter"/>
</dbReference>
<keyword evidence="5 13" id="KW-0175">Coiled coil</keyword>
<evidence type="ECO:0000256" key="5">
    <source>
        <dbReference type="ARBA" id="ARBA00023054"/>
    </source>
</evidence>
<dbReference type="SUPFAM" id="SSF46689">
    <property type="entry name" value="Homeodomain-like"/>
    <property type="match status" value="1"/>
</dbReference>
<keyword evidence="9 11" id="KW-0539">Nucleus</keyword>
<comment type="caution">
    <text evidence="17">The sequence shown here is derived from an EMBL/GenBank/DDBJ whole genome shotgun (WGS) entry which is preliminary data.</text>
</comment>
<feature type="domain" description="IF rod" evidence="16">
    <location>
        <begin position="487"/>
        <end position="785"/>
    </location>
</feature>
<feature type="coiled-coil region" evidence="13">
    <location>
        <begin position="491"/>
        <end position="564"/>
    </location>
</feature>
<feature type="coiled-coil region" evidence="13">
    <location>
        <begin position="593"/>
        <end position="631"/>
    </location>
</feature>
<evidence type="ECO:0000256" key="3">
    <source>
        <dbReference type="ARBA" id="ARBA00022754"/>
    </source>
</evidence>
<dbReference type="FunFam" id="1.10.10.60:FF:000203">
    <property type="entry name" value="Nanog homeobox transcription factor"/>
    <property type="match status" value="1"/>
</dbReference>
<dbReference type="AlphaFoldDB" id="A0A6B0QP49"/>
<keyword evidence="6 11" id="KW-0238">DNA-binding</keyword>
<dbReference type="EMBL" id="VBQZ03000001">
    <property type="protein sequence ID" value="MXQ79389.1"/>
    <property type="molecule type" value="Genomic_DNA"/>
</dbReference>
<evidence type="ECO:0000313" key="18">
    <source>
        <dbReference type="Proteomes" id="UP000322234"/>
    </source>
</evidence>
<keyword evidence="2" id="KW-0677">Repeat</keyword>
<evidence type="ECO:0000256" key="11">
    <source>
        <dbReference type="PROSITE-ProRule" id="PRU00108"/>
    </source>
</evidence>
<dbReference type="GO" id="GO:0030018">
    <property type="term" value="C:Z disc"/>
    <property type="evidence" value="ECO:0007669"/>
    <property type="project" value="TreeGrafter"/>
</dbReference>
<dbReference type="PROSITE" id="PS50071">
    <property type="entry name" value="HOMEOBOX_2"/>
    <property type="match status" value="1"/>
</dbReference>
<keyword evidence="8" id="KW-0804">Transcription</keyword>
<feature type="region of interest" description="Disordered" evidence="14">
    <location>
        <begin position="466"/>
        <end position="485"/>
    </location>
</feature>
<dbReference type="PROSITE" id="PS00027">
    <property type="entry name" value="HOMEOBOX_1"/>
    <property type="match status" value="1"/>
</dbReference>
<dbReference type="CDD" id="cd00086">
    <property type="entry name" value="homeodomain"/>
    <property type="match status" value="1"/>
</dbReference>
<gene>
    <name evidence="17" type="ORF">E5288_WYG000604</name>
</gene>
<feature type="DNA-binding region" description="Homeobox" evidence="11">
    <location>
        <begin position="90"/>
        <end position="149"/>
    </location>
</feature>
<dbReference type="GO" id="GO:0045103">
    <property type="term" value="P:intermediate filament-based process"/>
    <property type="evidence" value="ECO:0007669"/>
    <property type="project" value="TreeGrafter"/>
</dbReference>
<dbReference type="Pfam" id="PF00038">
    <property type="entry name" value="Filament"/>
    <property type="match status" value="1"/>
</dbReference>